<keyword evidence="4" id="KW-1185">Reference proteome</keyword>
<organism evidence="3 4">
    <name type="scientific">Thorsellia kenyensis</name>
    <dbReference type="NCBI Taxonomy" id="1549888"/>
    <lineage>
        <taxon>Bacteria</taxon>
        <taxon>Pseudomonadati</taxon>
        <taxon>Pseudomonadota</taxon>
        <taxon>Gammaproteobacteria</taxon>
        <taxon>Enterobacterales</taxon>
        <taxon>Thorselliaceae</taxon>
        <taxon>Thorsellia</taxon>
    </lineage>
</organism>
<name>A0ABV6CAF0_9GAMM</name>
<gene>
    <name evidence="3" type="ORF">ACFFIT_07575</name>
</gene>
<sequence>MKLYGLSPKYKVNRPLSKNEKAGKLNQSKWQDQPFSDLIANGCNGVIRLNSTYLEVVDRHYIWKGFPSMALLLFLPPPLCFIALVVFIDPQINDFEGILATIGMLLLSLVWLISVIYMLLTEFFKWTHYPIRFNRKNRRVYIFGYDGKIRIVEWEKLFFTVRTDIKGIFNDNYIFCHVLSDDDSTVLYTFTLPIETSARGSSEPLNMYWNFLCNYMNGDIVDNVAVMRVCPPLEGRKEGFVYGLYHWSKIVGGCWQVLLFTFPLGILLALIRYLVMLTCKVPKWSTEVEEECVVNPKDAFNLSASTNPKSLLSTFRIPNKAKRTAFLARRDALRAKMDAKISRDERKRHVVLKDLL</sequence>
<keyword evidence="1" id="KW-1133">Transmembrane helix</keyword>
<dbReference type="RefSeq" id="WP_385877060.1">
    <property type="nucleotide sequence ID" value="NZ_JBHLXE010000086.1"/>
</dbReference>
<comment type="caution">
    <text evidence="3">The sequence shown here is derived from an EMBL/GenBank/DDBJ whole genome shotgun (WGS) entry which is preliminary data.</text>
</comment>
<feature type="transmembrane region" description="Helical" evidence="1">
    <location>
        <begin position="69"/>
        <end position="88"/>
    </location>
</feature>
<feature type="transmembrane region" description="Helical" evidence="1">
    <location>
        <begin position="100"/>
        <end position="120"/>
    </location>
</feature>
<keyword evidence="1" id="KW-0812">Transmembrane</keyword>
<accession>A0ABV6CAF0</accession>
<reference evidence="3 4" key="1">
    <citation type="submission" date="2024-09" db="EMBL/GenBank/DDBJ databases">
        <authorList>
            <person name="Sun Q."/>
            <person name="Mori K."/>
        </authorList>
    </citation>
    <scope>NUCLEOTIDE SEQUENCE [LARGE SCALE GENOMIC DNA]</scope>
    <source>
        <strain evidence="3 4">CCM 8545</strain>
    </source>
</reference>
<feature type="transmembrane region" description="Helical" evidence="1">
    <location>
        <begin position="257"/>
        <end position="275"/>
    </location>
</feature>
<evidence type="ECO:0000313" key="4">
    <source>
        <dbReference type="Proteomes" id="UP001589758"/>
    </source>
</evidence>
<feature type="domain" description="DUF6708" evidence="2">
    <location>
        <begin position="109"/>
        <end position="296"/>
    </location>
</feature>
<proteinExistence type="predicted"/>
<evidence type="ECO:0000313" key="3">
    <source>
        <dbReference type="EMBL" id="MFC0179946.1"/>
    </source>
</evidence>
<keyword evidence="1" id="KW-0472">Membrane</keyword>
<dbReference type="Proteomes" id="UP001589758">
    <property type="component" value="Unassembled WGS sequence"/>
</dbReference>
<dbReference type="Pfam" id="PF20455">
    <property type="entry name" value="DUF6708"/>
    <property type="match status" value="1"/>
</dbReference>
<protein>
    <submittedName>
        <fullName evidence="3">DUF6708 domain-containing protein</fullName>
    </submittedName>
</protein>
<evidence type="ECO:0000259" key="2">
    <source>
        <dbReference type="Pfam" id="PF20455"/>
    </source>
</evidence>
<dbReference type="InterPro" id="IPR046554">
    <property type="entry name" value="DUF6708"/>
</dbReference>
<evidence type="ECO:0000256" key="1">
    <source>
        <dbReference type="SAM" id="Phobius"/>
    </source>
</evidence>
<dbReference type="EMBL" id="JBHLXE010000086">
    <property type="protein sequence ID" value="MFC0179946.1"/>
    <property type="molecule type" value="Genomic_DNA"/>
</dbReference>